<gene>
    <name evidence="1" type="ORF">DL347_26785</name>
</gene>
<dbReference type="Proteomes" id="UP000255541">
    <property type="component" value="Unassembled WGS sequence"/>
</dbReference>
<evidence type="ECO:0000313" key="2">
    <source>
        <dbReference type="Proteomes" id="UP000255541"/>
    </source>
</evidence>
<sequence>MWEGASPNAGQLRLFVGASLLAKNSQAPRSFRKHALSLTFFASKLAPTGGDVRLTDWHATTALSAGRSALSQRFVGTYAPPTGGAPFILRSLRSRVLGRTPQPPAASIAR</sequence>
<proteinExistence type="predicted"/>
<comment type="caution">
    <text evidence="1">The sequence shown here is derived from an EMBL/GenBank/DDBJ whole genome shotgun (WGS) entry which is preliminary data.</text>
</comment>
<dbReference type="EMBL" id="QRBA01000019">
    <property type="protein sequence ID" value="RDS87957.1"/>
    <property type="molecule type" value="Genomic_DNA"/>
</dbReference>
<dbReference type="AlphaFoldDB" id="A0A7Z6MS53"/>
<accession>A0A7Z6MS53</accession>
<organism evidence="1 2">
    <name type="scientific">Pseudomonas fluorescens</name>
    <dbReference type="NCBI Taxonomy" id="294"/>
    <lineage>
        <taxon>Bacteria</taxon>
        <taxon>Pseudomonadati</taxon>
        <taxon>Pseudomonadota</taxon>
        <taxon>Gammaproteobacteria</taxon>
        <taxon>Pseudomonadales</taxon>
        <taxon>Pseudomonadaceae</taxon>
        <taxon>Pseudomonas</taxon>
    </lineage>
</organism>
<name>A0A7Z6MS53_PSEFL</name>
<protein>
    <submittedName>
        <fullName evidence="1">Uncharacterized protein</fullName>
    </submittedName>
</protein>
<reference evidence="1 2" key="1">
    <citation type="submission" date="2018-07" db="EMBL/GenBank/DDBJ databases">
        <title>Draft Genome Sequence of Pseudomonas fluorescens AHK-1 associated with canker disease of kiwifruit.</title>
        <authorList>
            <person name="Wu Z."/>
        </authorList>
    </citation>
    <scope>NUCLEOTIDE SEQUENCE [LARGE SCALE GENOMIC DNA]</scope>
    <source>
        <strain evidence="1 2">AHK-1</strain>
    </source>
</reference>
<evidence type="ECO:0000313" key="1">
    <source>
        <dbReference type="EMBL" id="RDS87957.1"/>
    </source>
</evidence>